<dbReference type="GO" id="GO:0006508">
    <property type="term" value="P:proteolysis"/>
    <property type="evidence" value="ECO:0007669"/>
    <property type="project" value="InterPro"/>
</dbReference>
<dbReference type="PANTHER" id="PTHR32440:SF11">
    <property type="entry name" value="METALLOPHOSPHOESTERASE DOMAIN-CONTAINING PROTEIN"/>
    <property type="match status" value="1"/>
</dbReference>
<protein>
    <submittedName>
        <fullName evidence="2">Uncharacterized protein</fullName>
    </submittedName>
</protein>
<dbReference type="PANTHER" id="PTHR32440">
    <property type="entry name" value="PHOSPHATASE DCR2-RELATED-RELATED"/>
    <property type="match status" value="1"/>
</dbReference>
<organism evidence="2 3">
    <name type="scientific">Perkinsus olseni</name>
    <name type="common">Perkinsus atlanticus</name>
    <dbReference type="NCBI Taxonomy" id="32597"/>
    <lineage>
        <taxon>Eukaryota</taxon>
        <taxon>Sar</taxon>
        <taxon>Alveolata</taxon>
        <taxon>Perkinsozoa</taxon>
        <taxon>Perkinsea</taxon>
        <taxon>Perkinsida</taxon>
        <taxon>Perkinsidae</taxon>
        <taxon>Perkinsus</taxon>
    </lineage>
</organism>
<comment type="similarity">
    <text evidence="1">Belongs to the peptidase S10 family.</text>
</comment>
<gene>
    <name evidence="2" type="ORF">FOL46_008439</name>
</gene>
<dbReference type="Pfam" id="PF00450">
    <property type="entry name" value="Peptidase_S10"/>
    <property type="match status" value="1"/>
</dbReference>
<evidence type="ECO:0000256" key="1">
    <source>
        <dbReference type="ARBA" id="ARBA00009431"/>
    </source>
</evidence>
<name>A0A7J6L6Z4_PEROL</name>
<dbReference type="GO" id="GO:0016788">
    <property type="term" value="F:hydrolase activity, acting on ester bonds"/>
    <property type="evidence" value="ECO:0007669"/>
    <property type="project" value="TreeGrafter"/>
</dbReference>
<dbReference type="GO" id="GO:0004185">
    <property type="term" value="F:serine-type carboxypeptidase activity"/>
    <property type="evidence" value="ECO:0007669"/>
    <property type="project" value="InterPro"/>
</dbReference>
<dbReference type="AlphaFoldDB" id="A0A7J6L6Z4"/>
<sequence>FESQARSEDLRGVRGLMFVHIPLPEILLYWNAYGEDPHLVVGERDESVACSSANTGLFAAALGLNVSGIFHGHNHNNDFLARVESTTRTIHVGYGRKSGYGGYGGVLADKPGARVIIMKLDEDRQDYTWSTYIRLENNSPAHETVRQVPFKSEGIPSASPRVRALCNRKKKSGGGILCPLSAARQSVGYIESKRYFYAVMEAEWKPHTSPTFVLFPGGLGDSALTMALGGLGPCEFWGDEEPWRYRSGFTEQTNGIFIDAPGPTGFSTGPIEQTVEEIIDHMTVSVLELFKRYPRLNNKVHLFGFSASATFVAMLGDRIVKLHNSRVDLAGVLLMSGVVGPSEVYRGCYEMARKRKLLTAEQLVNMFKALENCEHQIAMCNGNGVAPPPSPRDWPAECDDVEQNCMDAFFNPLEEKGIDLYDVRHKAEPEDCNVDDHPPYRYLNRPDVQRKLGVSGHWQHYNDEVLDALLKYNIYDATYHVEQLLDNGVKVLVLHGDQDYITNSVGALAWVLKLNGSIEYGSMLAKVTAENIPRCAPPHALGTIRSLEYTNGAKLAFIEVSDAGHLPMIDRPLRMLSVFNSFISGLLWH</sequence>
<dbReference type="SUPFAM" id="SSF53474">
    <property type="entry name" value="alpha/beta-Hydrolases"/>
    <property type="match status" value="1"/>
</dbReference>
<evidence type="ECO:0000313" key="3">
    <source>
        <dbReference type="Proteomes" id="UP000572268"/>
    </source>
</evidence>
<proteinExistence type="inferred from homology"/>
<comment type="caution">
    <text evidence="2">The sequence shown here is derived from an EMBL/GenBank/DDBJ whole genome shotgun (WGS) entry which is preliminary data.</text>
</comment>
<accession>A0A7J6L6Z4</accession>
<dbReference type="InterPro" id="IPR029058">
    <property type="entry name" value="AB_hydrolase_fold"/>
</dbReference>
<dbReference type="Gene3D" id="3.40.50.1820">
    <property type="entry name" value="alpha/beta hydrolase"/>
    <property type="match status" value="1"/>
</dbReference>
<dbReference type="EMBL" id="JABANN010000676">
    <property type="protein sequence ID" value="KAF4654984.1"/>
    <property type="molecule type" value="Genomic_DNA"/>
</dbReference>
<dbReference type="Proteomes" id="UP000572268">
    <property type="component" value="Unassembled WGS sequence"/>
</dbReference>
<evidence type="ECO:0000313" key="2">
    <source>
        <dbReference type="EMBL" id="KAF4654984.1"/>
    </source>
</evidence>
<reference evidence="2 3" key="1">
    <citation type="submission" date="2020-04" db="EMBL/GenBank/DDBJ databases">
        <title>Perkinsus olseni comparative genomics.</title>
        <authorList>
            <person name="Bogema D.R."/>
        </authorList>
    </citation>
    <scope>NUCLEOTIDE SEQUENCE [LARGE SCALE GENOMIC DNA]</scope>
    <source>
        <strain evidence="2">ATCC PRA-31</strain>
    </source>
</reference>
<dbReference type="InterPro" id="IPR001563">
    <property type="entry name" value="Peptidase_S10"/>
</dbReference>
<feature type="non-terminal residue" evidence="2">
    <location>
        <position position="1"/>
    </location>
</feature>
<dbReference type="GO" id="GO:0005737">
    <property type="term" value="C:cytoplasm"/>
    <property type="evidence" value="ECO:0007669"/>
    <property type="project" value="TreeGrafter"/>
</dbReference>